<dbReference type="Pfam" id="PF01625">
    <property type="entry name" value="PMSR"/>
    <property type="match status" value="1"/>
</dbReference>
<keyword evidence="1 4" id="KW-0560">Oxidoreductase</keyword>
<dbReference type="GO" id="GO:0008113">
    <property type="term" value="F:peptide-methionine (S)-S-oxide reductase activity"/>
    <property type="evidence" value="ECO:0007669"/>
    <property type="project" value="UniProtKB-UniRule"/>
</dbReference>
<dbReference type="HAMAP" id="MF_01401">
    <property type="entry name" value="MsrA"/>
    <property type="match status" value="1"/>
</dbReference>
<gene>
    <name evidence="4" type="primary">msrA</name>
    <name evidence="6" type="ORF">CAL20_04565</name>
</gene>
<feature type="domain" description="Peptide methionine sulphoxide reductase MsrA" evidence="5">
    <location>
        <begin position="13"/>
        <end position="165"/>
    </location>
</feature>
<comment type="function">
    <text evidence="4">Has an important function as a repair enzyme for proteins that have been inactivated by oxidation. Catalyzes the reversible oxidation-reduction of methionine sulfoxide in proteins to methionine.</text>
</comment>
<evidence type="ECO:0000259" key="5">
    <source>
        <dbReference type="Pfam" id="PF01625"/>
    </source>
</evidence>
<name>A0A261UTH5_9BORD</name>
<dbReference type="InterPro" id="IPR036509">
    <property type="entry name" value="Met_Sox_Rdtase_MsrA_sf"/>
</dbReference>
<feature type="active site" evidence="4">
    <location>
        <position position="19"/>
    </location>
</feature>
<evidence type="ECO:0000256" key="3">
    <source>
        <dbReference type="ARBA" id="ARBA00048782"/>
    </source>
</evidence>
<sequence>MSESTSSPVTEVAILGGGCFWCVEAVLEDLRGVVSVLPGYSGGHVDHPSYEQVCGKATGHIEVARVEFDPSVLSYADLLRVFFATHDPTTPGRQGNDVGPQYESAIFWQNETQREQAQAVIAEVDAQHIYDAPIVTQLREPATFWPAEDYHRNYFELHPEQGYCQFVIAPKVAKFRKQFSDRLKKQG</sequence>
<dbReference type="NCBIfam" id="TIGR00401">
    <property type="entry name" value="msrA"/>
    <property type="match status" value="1"/>
</dbReference>
<comment type="catalytic activity">
    <reaction evidence="3 4">
        <text>[thioredoxin]-disulfide + L-methionine + H2O = L-methionine (S)-S-oxide + [thioredoxin]-dithiol</text>
        <dbReference type="Rhea" id="RHEA:19993"/>
        <dbReference type="Rhea" id="RHEA-COMP:10698"/>
        <dbReference type="Rhea" id="RHEA-COMP:10700"/>
        <dbReference type="ChEBI" id="CHEBI:15377"/>
        <dbReference type="ChEBI" id="CHEBI:29950"/>
        <dbReference type="ChEBI" id="CHEBI:50058"/>
        <dbReference type="ChEBI" id="CHEBI:57844"/>
        <dbReference type="ChEBI" id="CHEBI:58772"/>
        <dbReference type="EC" id="1.8.4.11"/>
    </reaction>
</comment>
<dbReference type="SUPFAM" id="SSF55068">
    <property type="entry name" value="Peptide methionine sulfoxide reductase"/>
    <property type="match status" value="1"/>
</dbReference>
<organism evidence="6 7">
    <name type="scientific">Bordetella genomosp. 4</name>
    <dbReference type="NCBI Taxonomy" id="463044"/>
    <lineage>
        <taxon>Bacteria</taxon>
        <taxon>Pseudomonadati</taxon>
        <taxon>Pseudomonadota</taxon>
        <taxon>Betaproteobacteria</taxon>
        <taxon>Burkholderiales</taxon>
        <taxon>Alcaligenaceae</taxon>
        <taxon>Bordetella</taxon>
    </lineage>
</organism>
<dbReference type="Proteomes" id="UP000216885">
    <property type="component" value="Unassembled WGS sequence"/>
</dbReference>
<accession>A0A261UTH5</accession>
<evidence type="ECO:0000313" key="6">
    <source>
        <dbReference type="EMBL" id="OZI64955.1"/>
    </source>
</evidence>
<evidence type="ECO:0000256" key="1">
    <source>
        <dbReference type="ARBA" id="ARBA00023002"/>
    </source>
</evidence>
<dbReference type="RefSeq" id="WP_094837314.1">
    <property type="nucleotide sequence ID" value="NZ_NEVQ01000003.1"/>
</dbReference>
<dbReference type="PANTHER" id="PTHR43774:SF1">
    <property type="entry name" value="PEPTIDE METHIONINE SULFOXIDE REDUCTASE MSRA 2"/>
    <property type="match status" value="1"/>
</dbReference>
<comment type="caution">
    <text evidence="6">The sequence shown here is derived from an EMBL/GenBank/DDBJ whole genome shotgun (WGS) entry which is preliminary data.</text>
</comment>
<evidence type="ECO:0000313" key="7">
    <source>
        <dbReference type="Proteomes" id="UP000216885"/>
    </source>
</evidence>
<comment type="catalytic activity">
    <reaction evidence="2 4">
        <text>L-methionyl-[protein] + [thioredoxin]-disulfide + H2O = L-methionyl-(S)-S-oxide-[protein] + [thioredoxin]-dithiol</text>
        <dbReference type="Rhea" id="RHEA:14217"/>
        <dbReference type="Rhea" id="RHEA-COMP:10698"/>
        <dbReference type="Rhea" id="RHEA-COMP:10700"/>
        <dbReference type="Rhea" id="RHEA-COMP:12313"/>
        <dbReference type="Rhea" id="RHEA-COMP:12315"/>
        <dbReference type="ChEBI" id="CHEBI:15377"/>
        <dbReference type="ChEBI" id="CHEBI:16044"/>
        <dbReference type="ChEBI" id="CHEBI:29950"/>
        <dbReference type="ChEBI" id="CHEBI:44120"/>
        <dbReference type="ChEBI" id="CHEBI:50058"/>
        <dbReference type="EC" id="1.8.4.11"/>
    </reaction>
</comment>
<dbReference type="AlphaFoldDB" id="A0A261UTH5"/>
<keyword evidence="7" id="KW-1185">Reference proteome</keyword>
<reference evidence="6 7" key="1">
    <citation type="submission" date="2017-05" db="EMBL/GenBank/DDBJ databases">
        <title>Complete and WGS of Bordetella genogroups.</title>
        <authorList>
            <person name="Spilker T."/>
            <person name="LiPuma J."/>
        </authorList>
    </citation>
    <scope>NUCLEOTIDE SEQUENCE [LARGE SCALE GENOMIC DNA]</scope>
    <source>
        <strain evidence="6 7">AU9919</strain>
    </source>
</reference>
<proteinExistence type="inferred from homology"/>
<dbReference type="EMBL" id="NEVQ01000003">
    <property type="protein sequence ID" value="OZI64955.1"/>
    <property type="molecule type" value="Genomic_DNA"/>
</dbReference>
<dbReference type="Gene3D" id="3.30.1060.10">
    <property type="entry name" value="Peptide methionine sulphoxide reductase MsrA"/>
    <property type="match status" value="1"/>
</dbReference>
<dbReference type="GO" id="GO:0033744">
    <property type="term" value="F:L-methionine:thioredoxin-disulfide S-oxidoreductase activity"/>
    <property type="evidence" value="ECO:0007669"/>
    <property type="project" value="RHEA"/>
</dbReference>
<evidence type="ECO:0000256" key="4">
    <source>
        <dbReference type="HAMAP-Rule" id="MF_01401"/>
    </source>
</evidence>
<protein>
    <recommendedName>
        <fullName evidence="4">Peptide methionine sulfoxide reductase MsrA</fullName>
        <shortName evidence="4">Protein-methionine-S-oxide reductase</shortName>
        <ecNumber evidence="4">1.8.4.11</ecNumber>
    </recommendedName>
    <alternativeName>
        <fullName evidence="4">Peptide-methionine (S)-S-oxide reductase</fullName>
        <shortName evidence="4">Peptide Met(O) reductase</shortName>
    </alternativeName>
</protein>
<dbReference type="EC" id="1.8.4.11" evidence="4"/>
<evidence type="ECO:0000256" key="2">
    <source>
        <dbReference type="ARBA" id="ARBA00047806"/>
    </source>
</evidence>
<dbReference type="PANTHER" id="PTHR43774">
    <property type="entry name" value="PEPTIDE METHIONINE SULFOXIDE REDUCTASE"/>
    <property type="match status" value="1"/>
</dbReference>
<dbReference type="InterPro" id="IPR002569">
    <property type="entry name" value="Met_Sox_Rdtase_MsrA_dom"/>
</dbReference>
<comment type="similarity">
    <text evidence="4">Belongs to the MsrA Met sulfoxide reductase family.</text>
</comment>